<comment type="caution">
    <text evidence="1">The sequence shown here is derived from an EMBL/GenBank/DDBJ whole genome shotgun (WGS) entry which is preliminary data.</text>
</comment>
<organism evidence="1 2">
    <name type="scientific">Floridaenema aerugineum BLCC-F46</name>
    <dbReference type="NCBI Taxonomy" id="3153654"/>
    <lineage>
        <taxon>Bacteria</taxon>
        <taxon>Bacillati</taxon>
        <taxon>Cyanobacteriota</taxon>
        <taxon>Cyanophyceae</taxon>
        <taxon>Oscillatoriophycideae</taxon>
        <taxon>Aerosakkonematales</taxon>
        <taxon>Aerosakkonemataceae</taxon>
        <taxon>Floridanema</taxon>
        <taxon>Floridanema aerugineum</taxon>
    </lineage>
</organism>
<dbReference type="Pfam" id="PF11103">
    <property type="entry name" value="DUF2887"/>
    <property type="match status" value="1"/>
</dbReference>
<dbReference type="PANTHER" id="PTHR35586:SF2">
    <property type="entry name" value="SLL1542 PROTEIN"/>
    <property type="match status" value="1"/>
</dbReference>
<proteinExistence type="predicted"/>
<evidence type="ECO:0000313" key="2">
    <source>
        <dbReference type="Proteomes" id="UP001576774"/>
    </source>
</evidence>
<gene>
    <name evidence="1" type="ORF">ACE1CC_17870</name>
</gene>
<dbReference type="NCBIfam" id="TIGR01784">
    <property type="entry name" value="T_den_put_tspse"/>
    <property type="match status" value="1"/>
</dbReference>
<evidence type="ECO:0000313" key="1">
    <source>
        <dbReference type="EMBL" id="MFB2878721.1"/>
    </source>
</evidence>
<protein>
    <submittedName>
        <fullName evidence="1">Rpn family recombination-promoting nuclease/putative transposase</fullName>
    </submittedName>
</protein>
<name>A0ABV4X849_9CYAN</name>
<sequence>MKTDSIFYRLFKTFPRIFFELIGQPNIDINTYQFVSVEIKQTAFRIDGVFIPVPNTNAETVYFTEVQFQPDTTFYRRLFSEIFLYLRQNETVNLWRAVVVYPTRRIETADTIPYQSLLSTPQVQRIYLDELGEAANNTFGLRIVQLIIEREETAVTSARELISQAREQITDATTKREILELIETILVYKFTQLSREEIRQMFNFTETEFKQTRVYQSIKQEVELETKLETVSRLLALGLTVEQIAQALELTVEQVQQVTENQNN</sequence>
<accession>A0ABV4X849</accession>
<dbReference type="Proteomes" id="UP001576774">
    <property type="component" value="Unassembled WGS sequence"/>
</dbReference>
<dbReference type="EMBL" id="JBHFNQ010000136">
    <property type="protein sequence ID" value="MFB2878721.1"/>
    <property type="molecule type" value="Genomic_DNA"/>
</dbReference>
<dbReference type="InterPro" id="IPR022573">
    <property type="entry name" value="DUF2887"/>
</dbReference>
<dbReference type="InterPro" id="IPR010106">
    <property type="entry name" value="RpnA"/>
</dbReference>
<dbReference type="PANTHER" id="PTHR35586">
    <property type="entry name" value="SLL1691 PROTEIN"/>
    <property type="match status" value="1"/>
</dbReference>
<keyword evidence="2" id="KW-1185">Reference proteome</keyword>
<reference evidence="1 2" key="1">
    <citation type="submission" date="2024-09" db="EMBL/GenBank/DDBJ databases">
        <title>Floridaenema gen nov. (Aerosakkonemataceae, Aerosakkonematales ord. nov., Cyanobacteria) from benthic tropical and subtropical fresh waters, with the description of four new species.</title>
        <authorList>
            <person name="Moretto J.A."/>
            <person name="Berthold D.E."/>
            <person name="Lefler F.W."/>
            <person name="Huang I.-S."/>
            <person name="Laughinghouse H. IV."/>
        </authorList>
    </citation>
    <scope>NUCLEOTIDE SEQUENCE [LARGE SCALE GENOMIC DNA]</scope>
    <source>
        <strain evidence="1 2">BLCC-F46</strain>
    </source>
</reference>
<dbReference type="RefSeq" id="WP_413271782.1">
    <property type="nucleotide sequence ID" value="NZ_JBHFNQ010000136.1"/>
</dbReference>